<dbReference type="InterPro" id="IPR020568">
    <property type="entry name" value="Ribosomal_Su5_D2-typ_SF"/>
</dbReference>
<dbReference type="Gene3D" id="3.30.230.10">
    <property type="match status" value="1"/>
</dbReference>
<feature type="domain" description="BTB" evidence="11">
    <location>
        <begin position="453"/>
        <end position="554"/>
    </location>
</feature>
<proteinExistence type="inferred from homology"/>
<dbReference type="GO" id="GO:0051260">
    <property type="term" value="P:protein homooligomerization"/>
    <property type="evidence" value="ECO:0007669"/>
    <property type="project" value="InterPro"/>
</dbReference>
<dbReference type="Proteomes" id="UP000327493">
    <property type="component" value="Chromosome 21"/>
</dbReference>
<dbReference type="InterPro" id="IPR000210">
    <property type="entry name" value="BTB/POZ_dom"/>
</dbReference>
<dbReference type="Gene3D" id="3.30.70.890">
    <property type="entry name" value="GHMP kinase, C-terminal domain"/>
    <property type="match status" value="1"/>
</dbReference>
<keyword evidence="13" id="KW-1185">Reference proteome</keyword>
<dbReference type="InterPro" id="IPR014721">
    <property type="entry name" value="Ribsml_uS5_D2-typ_fold_subgr"/>
</dbReference>
<dbReference type="InterPro" id="IPR019539">
    <property type="entry name" value="GalKase_N"/>
</dbReference>
<dbReference type="SMART" id="SM00225">
    <property type="entry name" value="BTB"/>
    <property type="match status" value="1"/>
</dbReference>
<dbReference type="InterPro" id="IPR006203">
    <property type="entry name" value="GHMP_knse_ATP-bd_CS"/>
</dbReference>
<evidence type="ECO:0000256" key="9">
    <source>
        <dbReference type="ARBA" id="ARBA00023277"/>
    </source>
</evidence>
<dbReference type="FunFam" id="3.30.70.890:FF:000001">
    <property type="entry name" value="Galactokinase"/>
    <property type="match status" value="1"/>
</dbReference>
<dbReference type="FunFam" id="3.30.230.10:FF:000040">
    <property type="entry name" value="Galactokinase 1"/>
    <property type="match status" value="1"/>
</dbReference>
<dbReference type="GO" id="GO:0005524">
    <property type="term" value="F:ATP binding"/>
    <property type="evidence" value="ECO:0007669"/>
    <property type="project" value="UniProtKB-KW"/>
</dbReference>
<organism evidence="12 13">
    <name type="scientific">Etheostoma spectabile</name>
    <name type="common">orangethroat darter</name>
    <dbReference type="NCBI Taxonomy" id="54343"/>
    <lineage>
        <taxon>Eukaryota</taxon>
        <taxon>Metazoa</taxon>
        <taxon>Chordata</taxon>
        <taxon>Craniata</taxon>
        <taxon>Vertebrata</taxon>
        <taxon>Euteleostomi</taxon>
        <taxon>Actinopterygii</taxon>
        <taxon>Neopterygii</taxon>
        <taxon>Teleostei</taxon>
        <taxon>Neoteleostei</taxon>
        <taxon>Acanthomorphata</taxon>
        <taxon>Eupercaria</taxon>
        <taxon>Perciformes</taxon>
        <taxon>Percoidei</taxon>
        <taxon>Percidae</taxon>
        <taxon>Etheostomatinae</taxon>
        <taxon>Etheostoma</taxon>
    </lineage>
</organism>
<dbReference type="Pfam" id="PF00288">
    <property type="entry name" value="GHMP_kinases_N"/>
    <property type="match status" value="1"/>
</dbReference>
<evidence type="ECO:0000256" key="10">
    <source>
        <dbReference type="SAM" id="Coils"/>
    </source>
</evidence>
<dbReference type="InterPro" id="IPR006204">
    <property type="entry name" value="GHMP_kinase_N_dom"/>
</dbReference>
<evidence type="ECO:0000313" key="13">
    <source>
        <dbReference type="Proteomes" id="UP000327493"/>
    </source>
</evidence>
<evidence type="ECO:0000256" key="1">
    <source>
        <dbReference type="ARBA" id="ARBA00006566"/>
    </source>
</evidence>
<reference evidence="12 13" key="1">
    <citation type="submission" date="2019-08" db="EMBL/GenBank/DDBJ databases">
        <title>A chromosome-level genome assembly, high-density linkage maps, and genome scans reveal the genomic architecture of hybrid incompatibilities underlying speciation via character displacement in darters (Percidae: Etheostominae).</title>
        <authorList>
            <person name="Moran R.L."/>
            <person name="Catchen J.M."/>
            <person name="Fuller R.C."/>
        </authorList>
    </citation>
    <scope>NUCLEOTIDE SEQUENCE [LARGE SCALE GENOMIC DNA]</scope>
    <source>
        <strain evidence="12">EspeVRDwgs_2016</strain>
        <tissue evidence="12">Muscle</tissue>
    </source>
</reference>
<dbReference type="PROSITE" id="PS00627">
    <property type="entry name" value="GHMP_KINASES_ATP"/>
    <property type="match status" value="1"/>
</dbReference>
<dbReference type="SUPFAM" id="SSF54695">
    <property type="entry name" value="POZ domain"/>
    <property type="match status" value="1"/>
</dbReference>
<dbReference type="InterPro" id="IPR036554">
    <property type="entry name" value="GHMP_kinase_C_sf"/>
</dbReference>
<evidence type="ECO:0000256" key="8">
    <source>
        <dbReference type="ARBA" id="ARBA00022842"/>
    </source>
</evidence>
<keyword evidence="6" id="KW-0418">Kinase</keyword>
<keyword evidence="4" id="KW-0479">Metal-binding</keyword>
<keyword evidence="9" id="KW-0119">Carbohydrate metabolism</keyword>
<comment type="caution">
    <text evidence="12">The sequence shown here is derived from an EMBL/GenBank/DDBJ whole genome shotgun (WGS) entry which is preliminary data.</text>
</comment>
<dbReference type="PROSITE" id="PS00106">
    <property type="entry name" value="GALACTOKINASE"/>
    <property type="match status" value="1"/>
</dbReference>
<dbReference type="Pfam" id="PF19329">
    <property type="entry name" value="KCTD11_21_C"/>
    <property type="match status" value="1"/>
</dbReference>
<dbReference type="GO" id="GO:0006012">
    <property type="term" value="P:galactose metabolic process"/>
    <property type="evidence" value="ECO:0007669"/>
    <property type="project" value="InterPro"/>
</dbReference>
<dbReference type="InterPro" id="IPR013750">
    <property type="entry name" value="GHMP_kinase_C_dom"/>
</dbReference>
<keyword evidence="10" id="KW-0175">Coiled coil</keyword>
<keyword evidence="2" id="KW-0341">Growth regulation</keyword>
<evidence type="ECO:0000256" key="4">
    <source>
        <dbReference type="ARBA" id="ARBA00022723"/>
    </source>
</evidence>
<evidence type="ECO:0000256" key="6">
    <source>
        <dbReference type="ARBA" id="ARBA00022777"/>
    </source>
</evidence>
<dbReference type="UniPathway" id="UPA00143"/>
<dbReference type="GO" id="GO:0016567">
    <property type="term" value="P:protein ubiquitination"/>
    <property type="evidence" value="ECO:0007669"/>
    <property type="project" value="UniProtKB-UniPathway"/>
</dbReference>
<feature type="coiled-coil region" evidence="10">
    <location>
        <begin position="226"/>
        <end position="272"/>
    </location>
</feature>
<dbReference type="PRINTS" id="PR00959">
    <property type="entry name" value="MEVGALKINASE"/>
</dbReference>
<dbReference type="Pfam" id="PF10509">
    <property type="entry name" value="GalKase_gal_bdg"/>
    <property type="match status" value="1"/>
</dbReference>
<evidence type="ECO:0000313" key="12">
    <source>
        <dbReference type="EMBL" id="KAA8581054.1"/>
    </source>
</evidence>
<dbReference type="AlphaFoldDB" id="A0A5J5CGT4"/>
<evidence type="ECO:0000256" key="7">
    <source>
        <dbReference type="ARBA" id="ARBA00022840"/>
    </source>
</evidence>
<dbReference type="InterPro" id="IPR003131">
    <property type="entry name" value="T1-type_BTB"/>
</dbReference>
<keyword evidence="5" id="KW-0547">Nucleotide-binding</keyword>
<evidence type="ECO:0000256" key="5">
    <source>
        <dbReference type="ARBA" id="ARBA00022741"/>
    </source>
</evidence>
<keyword evidence="7" id="KW-0067">ATP-binding</keyword>
<dbReference type="InterPro" id="IPR000705">
    <property type="entry name" value="Galactokinase"/>
</dbReference>
<accession>A0A5J5CGT4</accession>
<dbReference type="CDD" id="cd18365">
    <property type="entry name" value="BTB_POZ_KCTD6_like"/>
    <property type="match status" value="1"/>
</dbReference>
<dbReference type="EMBL" id="VOFY01000021">
    <property type="protein sequence ID" value="KAA8581054.1"/>
    <property type="molecule type" value="Genomic_DNA"/>
</dbReference>
<dbReference type="PRINTS" id="PR00473">
    <property type="entry name" value="GALCTOKINASE"/>
</dbReference>
<dbReference type="Pfam" id="PF02214">
    <property type="entry name" value="BTB_2"/>
    <property type="match status" value="1"/>
</dbReference>
<dbReference type="SUPFAM" id="SSF54211">
    <property type="entry name" value="Ribosomal protein S5 domain 2-like"/>
    <property type="match status" value="1"/>
</dbReference>
<name>A0A5J5CGT4_9PERO</name>
<evidence type="ECO:0000256" key="2">
    <source>
        <dbReference type="ARBA" id="ARBA00022604"/>
    </source>
</evidence>
<dbReference type="InterPro" id="IPR019741">
    <property type="entry name" value="Galactokinase_CS"/>
</dbReference>
<dbReference type="PANTHER" id="PTHR10457:SF7">
    <property type="entry name" value="GALACTOKINASE-RELATED"/>
    <property type="match status" value="1"/>
</dbReference>
<dbReference type="GO" id="GO:0046872">
    <property type="term" value="F:metal ion binding"/>
    <property type="evidence" value="ECO:0007669"/>
    <property type="project" value="UniProtKB-KW"/>
</dbReference>
<protein>
    <recommendedName>
        <fullName evidence="11">BTB domain-containing protein</fullName>
    </recommendedName>
</protein>
<comment type="similarity">
    <text evidence="1">Belongs to the GHMP kinase family. GalK subfamily.</text>
</comment>
<keyword evidence="3" id="KW-0808">Transferase</keyword>
<dbReference type="SUPFAM" id="SSF55060">
    <property type="entry name" value="GHMP Kinase, C-terminal domain"/>
    <property type="match status" value="1"/>
</dbReference>
<keyword evidence="8" id="KW-0460">Magnesium</keyword>
<evidence type="ECO:0000256" key="3">
    <source>
        <dbReference type="ARBA" id="ARBA00022679"/>
    </source>
</evidence>
<dbReference type="InterPro" id="IPR045763">
    <property type="entry name" value="KCTD11/21_C"/>
</dbReference>
<dbReference type="Gene3D" id="3.30.710.10">
    <property type="entry name" value="Potassium Channel Kv1.1, Chain A"/>
    <property type="match status" value="1"/>
</dbReference>
<dbReference type="GO" id="GO:0005829">
    <property type="term" value="C:cytosol"/>
    <property type="evidence" value="ECO:0007669"/>
    <property type="project" value="TreeGrafter"/>
</dbReference>
<dbReference type="GO" id="GO:0004335">
    <property type="term" value="F:galactokinase activity"/>
    <property type="evidence" value="ECO:0007669"/>
    <property type="project" value="InterPro"/>
</dbReference>
<evidence type="ECO:0000259" key="11">
    <source>
        <dbReference type="SMART" id="SM00225"/>
    </source>
</evidence>
<gene>
    <name evidence="12" type="ORF">FQN60_002635</name>
</gene>
<dbReference type="Pfam" id="PF08544">
    <property type="entry name" value="GHMP_kinases_C"/>
    <property type="match status" value="1"/>
</dbReference>
<dbReference type="InterPro" id="IPR011333">
    <property type="entry name" value="SKP1/BTB/POZ_sf"/>
</dbReference>
<sequence>MASSCPSVAELVAAARRLYVQVFGEEAPRVAVCAPGRVNLIGEHTDYNQGYVLPMALPLVTVVVGSQTSGQDVTVVTATEDADEPRRVDFSLPSYGSALSPGLPSWANYVKGVIQHYRAPPVPGFRAVIASSVPLGGGLSSSASLEVAFYTFLQQLQPDDGDKVSKAVACQKAEHTHAGVPCGIMDQFVSVLGREGHALLIDCSEYPMRRRQCEEAASILGKDSLRDATMKDLEEARDRLDDVTCRRARHVIEEIERTVRAAEALKRGAYKEFGKLMVESHNSLRDLYEVSCRELDELVCAAMEVEGVFGSRMTGGGFGGCTVTLLQAHAIDRTILHIQGDKSAAQSSVCHFKGFGNGLGRVPRIFPNLAVSWLLLLWLANCQEKTSLTWKQKKHFHSPSVLSIPEQSRRILVLPITTSEKVSQDPKKATGFATKMLNLNSLDDNSNRNSLQDPVSLNVGGEIYTTTLDTLTRCRDSMLGAMFTGQIPVLRDNRGNVFIDRDGKVFRYILNYLRSSSLDLPDGFSELALLRREVDFFQIRPLLEEMCRYEALMPLSLRGGPLGAMIMVNFDSKVRVLHFNLRHGPENYELRTCSVRAFTVDLFCTWGAFLALICEHFSYRTSRGLTSPHPCNPRQNRLKLEWVPRPDELPQDQYDKQRYQGLAVSNTELTQLDDIVNVHRNPCDITDMQGFVEELLKVSLAEGFKVDLVTPDPTEILNCTSLRLVKVYQNRAIQWNSDVLCHNSFRGRSGSQSALTSGNTSLLYH</sequence>
<dbReference type="PANTHER" id="PTHR10457">
    <property type="entry name" value="MEVALONATE KINASE/GALACTOKINASE"/>
    <property type="match status" value="1"/>
</dbReference>